<comment type="caution">
    <text evidence="1">The sequence shown here is derived from an EMBL/GenBank/DDBJ whole genome shotgun (WGS) entry which is preliminary data.</text>
</comment>
<dbReference type="AlphaFoldDB" id="A0A6A2ZKX0"/>
<organism evidence="1 2">
    <name type="scientific">Hibiscus syriacus</name>
    <name type="common">Rose of Sharon</name>
    <dbReference type="NCBI Taxonomy" id="106335"/>
    <lineage>
        <taxon>Eukaryota</taxon>
        <taxon>Viridiplantae</taxon>
        <taxon>Streptophyta</taxon>
        <taxon>Embryophyta</taxon>
        <taxon>Tracheophyta</taxon>
        <taxon>Spermatophyta</taxon>
        <taxon>Magnoliopsida</taxon>
        <taxon>eudicotyledons</taxon>
        <taxon>Gunneridae</taxon>
        <taxon>Pentapetalae</taxon>
        <taxon>rosids</taxon>
        <taxon>malvids</taxon>
        <taxon>Malvales</taxon>
        <taxon>Malvaceae</taxon>
        <taxon>Malvoideae</taxon>
        <taxon>Hibiscus</taxon>
    </lineage>
</organism>
<dbReference type="SUPFAM" id="SSF117281">
    <property type="entry name" value="Kelch motif"/>
    <property type="match status" value="1"/>
</dbReference>
<evidence type="ECO:0000313" key="2">
    <source>
        <dbReference type="Proteomes" id="UP000436088"/>
    </source>
</evidence>
<dbReference type="GO" id="GO:0005829">
    <property type="term" value="C:cytosol"/>
    <property type="evidence" value="ECO:0007669"/>
    <property type="project" value="TreeGrafter"/>
</dbReference>
<dbReference type="GO" id="GO:0043161">
    <property type="term" value="P:proteasome-mediated ubiquitin-dependent protein catabolic process"/>
    <property type="evidence" value="ECO:0007669"/>
    <property type="project" value="TreeGrafter"/>
</dbReference>
<dbReference type="EMBL" id="VEPZ02001136">
    <property type="protein sequence ID" value="KAE8692330.1"/>
    <property type="molecule type" value="Genomic_DNA"/>
</dbReference>
<keyword evidence="2" id="KW-1185">Reference proteome</keyword>
<gene>
    <name evidence="1" type="ORF">F3Y22_tig00110840pilonHSYRG00083</name>
</gene>
<proteinExistence type="predicted"/>
<evidence type="ECO:0000313" key="1">
    <source>
        <dbReference type="EMBL" id="KAE8692330.1"/>
    </source>
</evidence>
<dbReference type="Gene3D" id="2.120.10.80">
    <property type="entry name" value="Kelch-type beta propeller"/>
    <property type="match status" value="1"/>
</dbReference>
<name>A0A6A2ZKX0_HIBSY</name>
<accession>A0A6A2ZKX0</accession>
<protein>
    <submittedName>
        <fullName evidence="1">Protein NSP-INTERACTING KINASE 3-like</fullName>
    </submittedName>
</protein>
<dbReference type="PANTHER" id="PTHR24414">
    <property type="entry name" value="F-BOX/KELCH-REPEAT PROTEIN SKIP4"/>
    <property type="match status" value="1"/>
</dbReference>
<reference evidence="1" key="1">
    <citation type="submission" date="2019-09" db="EMBL/GenBank/DDBJ databases">
        <title>Draft genome information of white flower Hibiscus syriacus.</title>
        <authorList>
            <person name="Kim Y.-M."/>
        </authorList>
    </citation>
    <scope>NUCLEOTIDE SEQUENCE [LARGE SCALE GENOMIC DNA]</scope>
    <source>
        <strain evidence="1">YM2019G1</strain>
    </source>
</reference>
<dbReference type="Proteomes" id="UP000436088">
    <property type="component" value="Unassembled WGS sequence"/>
</dbReference>
<dbReference type="InterPro" id="IPR015915">
    <property type="entry name" value="Kelch-typ_b-propeller"/>
</dbReference>
<dbReference type="GO" id="GO:0016301">
    <property type="term" value="F:kinase activity"/>
    <property type="evidence" value="ECO:0007669"/>
    <property type="project" value="UniProtKB-KW"/>
</dbReference>
<dbReference type="PANTHER" id="PTHR24414:SF97">
    <property type="entry name" value="PROTEIN, PUTATIVE-RELATED"/>
    <property type="match status" value="1"/>
</dbReference>
<dbReference type="InterPro" id="IPR050354">
    <property type="entry name" value="F-box/kelch-repeat_ARATH"/>
</dbReference>
<dbReference type="GO" id="GO:0005634">
    <property type="term" value="C:nucleus"/>
    <property type="evidence" value="ECO:0007669"/>
    <property type="project" value="TreeGrafter"/>
</dbReference>
<sequence>MVSCTVEKLSAFNALRLLRSGEDMVASCRVPIGEFVGGASSSLRRRRNSPRVTMSTLGFLLVNCGPLDLLLDRTAGIRTTLEPCVETLADMKTTVDIFDPLHLTWHQTDLPLMWQTKTVVALVGCRHIVVAGGACDFEDDPLSVEIYDLETRKWETCDPMPTILEHSAASMWLSVAIDTKKLYAMDTASGITCSFDPISRIWSYPFDLRHDPNIYFSVIGISGDNFIMVGLLRSSEDVRDVKIWELKGESFEFCYEIGVMPEELVEKLKG</sequence>